<reference evidence="10" key="2">
    <citation type="journal article" date="2021" name="PeerJ">
        <title>Extensive microbial diversity within the chicken gut microbiome revealed by metagenomics and culture.</title>
        <authorList>
            <person name="Gilroy R."/>
            <person name="Ravi A."/>
            <person name="Getino M."/>
            <person name="Pursley I."/>
            <person name="Horton D.L."/>
            <person name="Alikhan N.F."/>
            <person name="Baker D."/>
            <person name="Gharbi K."/>
            <person name="Hall N."/>
            <person name="Watson M."/>
            <person name="Adriaenssens E.M."/>
            <person name="Foster-Nyarko E."/>
            <person name="Jarju S."/>
            <person name="Secka A."/>
            <person name="Antonio M."/>
            <person name="Oren A."/>
            <person name="Chaudhuri R.R."/>
            <person name="La Ragione R."/>
            <person name="Hildebrand F."/>
            <person name="Pallen M.J."/>
        </authorList>
    </citation>
    <scope>NUCLEOTIDE SEQUENCE</scope>
    <source>
        <strain evidence="10">CHK195-4489</strain>
    </source>
</reference>
<dbReference type="Pfam" id="PF00579">
    <property type="entry name" value="tRNA-synt_1b"/>
    <property type="match status" value="1"/>
</dbReference>
<comment type="caution">
    <text evidence="10">The sequence shown here is derived from an EMBL/GenBank/DDBJ whole genome shotgun (WGS) entry which is preliminary data.</text>
</comment>
<name>A0A9D1I6X3_9CLOT</name>
<dbReference type="EMBL" id="DVMM01000088">
    <property type="protein sequence ID" value="HIU29521.1"/>
    <property type="molecule type" value="Genomic_DNA"/>
</dbReference>
<evidence type="ECO:0000256" key="2">
    <source>
        <dbReference type="ARBA" id="ARBA00013161"/>
    </source>
</evidence>
<dbReference type="InterPro" id="IPR050203">
    <property type="entry name" value="Trp-tRNA_synthetase"/>
</dbReference>
<dbReference type="InterPro" id="IPR002305">
    <property type="entry name" value="aa-tRNA-synth_Ic"/>
</dbReference>
<reference evidence="10" key="1">
    <citation type="submission" date="2020-10" db="EMBL/GenBank/DDBJ databases">
        <authorList>
            <person name="Gilroy R."/>
        </authorList>
    </citation>
    <scope>NUCLEOTIDE SEQUENCE</scope>
    <source>
        <strain evidence="10">CHK195-4489</strain>
    </source>
</reference>
<sequence>QHLELARDVAIRFNKIYGETFTVPEPLISKQGAKVMSLQEPDKKMSKSDQNANNYVLIIEQPDIILKKFKKAVTDSGSEIRFDPENKPGISNLLNIYSTVKDISVAQAEQEFSGARYGDFKIAVGTAVAESLAPIREEYERLMADRAYLEGILRRNSVRAREIAESTKKDVYERVGLLS</sequence>
<protein>
    <recommendedName>
        <fullName evidence="2">tryptophan--tRNA ligase</fullName>
        <ecNumber evidence="2">6.1.1.2</ecNumber>
    </recommendedName>
    <alternativeName>
        <fullName evidence="8">Tryptophanyl-tRNA synthetase</fullName>
    </alternativeName>
</protein>
<keyword evidence="3 9" id="KW-0436">Ligase</keyword>
<dbReference type="GO" id="GO:0006436">
    <property type="term" value="P:tryptophanyl-tRNA aminoacylation"/>
    <property type="evidence" value="ECO:0007669"/>
    <property type="project" value="TreeGrafter"/>
</dbReference>
<dbReference type="Gene3D" id="3.40.50.620">
    <property type="entry name" value="HUPs"/>
    <property type="match status" value="1"/>
</dbReference>
<keyword evidence="5 9" id="KW-0067">ATP-binding</keyword>
<dbReference type="InterPro" id="IPR014729">
    <property type="entry name" value="Rossmann-like_a/b/a_fold"/>
</dbReference>
<evidence type="ECO:0000256" key="5">
    <source>
        <dbReference type="ARBA" id="ARBA00022840"/>
    </source>
</evidence>
<dbReference type="AlphaFoldDB" id="A0A9D1I6X3"/>
<evidence type="ECO:0000313" key="11">
    <source>
        <dbReference type="Proteomes" id="UP000824089"/>
    </source>
</evidence>
<evidence type="ECO:0000256" key="4">
    <source>
        <dbReference type="ARBA" id="ARBA00022741"/>
    </source>
</evidence>
<dbReference type="Gene3D" id="1.10.240.10">
    <property type="entry name" value="Tyrosyl-Transfer RNA Synthetase"/>
    <property type="match status" value="1"/>
</dbReference>
<accession>A0A9D1I6X3</accession>
<organism evidence="10 11">
    <name type="scientific">Candidatus Egerieisoma faecipullorum</name>
    <dbReference type="NCBI Taxonomy" id="2840963"/>
    <lineage>
        <taxon>Bacteria</taxon>
        <taxon>Bacillati</taxon>
        <taxon>Bacillota</taxon>
        <taxon>Clostridia</taxon>
        <taxon>Eubacteriales</taxon>
        <taxon>Clostridiaceae</taxon>
        <taxon>Clostridiaceae incertae sedis</taxon>
        <taxon>Candidatus Egerieisoma</taxon>
    </lineage>
</organism>
<proteinExistence type="inferred from homology"/>
<keyword evidence="6 9" id="KW-0648">Protein biosynthesis</keyword>
<dbReference type="FunFam" id="1.10.240.10:FF:000002">
    <property type="entry name" value="Tryptophan--tRNA ligase"/>
    <property type="match status" value="1"/>
</dbReference>
<dbReference type="PANTHER" id="PTHR43766:SF1">
    <property type="entry name" value="TRYPTOPHAN--TRNA LIGASE, MITOCHONDRIAL"/>
    <property type="match status" value="1"/>
</dbReference>
<evidence type="ECO:0000313" key="10">
    <source>
        <dbReference type="EMBL" id="HIU29521.1"/>
    </source>
</evidence>
<keyword evidence="4 9" id="KW-0547">Nucleotide-binding</keyword>
<dbReference type="GO" id="GO:0004830">
    <property type="term" value="F:tryptophan-tRNA ligase activity"/>
    <property type="evidence" value="ECO:0007669"/>
    <property type="project" value="UniProtKB-EC"/>
</dbReference>
<dbReference type="SUPFAM" id="SSF52374">
    <property type="entry name" value="Nucleotidylyl transferase"/>
    <property type="match status" value="1"/>
</dbReference>
<dbReference type="EC" id="6.1.1.2" evidence="2"/>
<evidence type="ECO:0000256" key="8">
    <source>
        <dbReference type="ARBA" id="ARBA00030268"/>
    </source>
</evidence>
<comment type="similarity">
    <text evidence="1 9">Belongs to the class-I aminoacyl-tRNA synthetase family.</text>
</comment>
<evidence type="ECO:0000256" key="6">
    <source>
        <dbReference type="ARBA" id="ARBA00022917"/>
    </source>
</evidence>
<evidence type="ECO:0000256" key="1">
    <source>
        <dbReference type="ARBA" id="ARBA00005594"/>
    </source>
</evidence>
<keyword evidence="7 9" id="KW-0030">Aminoacyl-tRNA synthetase</keyword>
<dbReference type="GO" id="GO:0005829">
    <property type="term" value="C:cytosol"/>
    <property type="evidence" value="ECO:0007669"/>
    <property type="project" value="TreeGrafter"/>
</dbReference>
<evidence type="ECO:0000256" key="9">
    <source>
        <dbReference type="RuleBase" id="RU363036"/>
    </source>
</evidence>
<dbReference type="GO" id="GO:0005524">
    <property type="term" value="F:ATP binding"/>
    <property type="evidence" value="ECO:0007669"/>
    <property type="project" value="UniProtKB-KW"/>
</dbReference>
<gene>
    <name evidence="10" type="ORF">IAD50_04395</name>
</gene>
<dbReference type="Proteomes" id="UP000824089">
    <property type="component" value="Unassembled WGS sequence"/>
</dbReference>
<evidence type="ECO:0000256" key="7">
    <source>
        <dbReference type="ARBA" id="ARBA00023146"/>
    </source>
</evidence>
<feature type="non-terminal residue" evidence="10">
    <location>
        <position position="1"/>
    </location>
</feature>
<dbReference type="PANTHER" id="PTHR43766">
    <property type="entry name" value="TRYPTOPHAN--TRNA LIGASE, MITOCHONDRIAL"/>
    <property type="match status" value="1"/>
</dbReference>
<evidence type="ECO:0000256" key="3">
    <source>
        <dbReference type="ARBA" id="ARBA00022598"/>
    </source>
</evidence>